<proteinExistence type="predicted"/>
<reference evidence="1 2" key="2">
    <citation type="submission" date="2018-11" db="EMBL/GenBank/DDBJ databases">
        <authorList>
            <consortium name="Pathogen Informatics"/>
        </authorList>
    </citation>
    <scope>NUCLEOTIDE SEQUENCE [LARGE SCALE GENOMIC DNA]</scope>
    <source>
        <strain evidence="1 2">NST_G2</strain>
    </source>
</reference>
<evidence type="ECO:0000313" key="2">
    <source>
        <dbReference type="Proteomes" id="UP000275846"/>
    </source>
</evidence>
<name>A0A183SBI7_SCHSO</name>
<protein>
    <submittedName>
        <fullName evidence="3">Ovule protein</fullName>
    </submittedName>
</protein>
<dbReference type="EMBL" id="UYSU01004142">
    <property type="protein sequence ID" value="VDL87970.1"/>
    <property type="molecule type" value="Genomic_DNA"/>
</dbReference>
<organism evidence="3">
    <name type="scientific">Schistocephalus solidus</name>
    <name type="common">Tapeworm</name>
    <dbReference type="NCBI Taxonomy" id="70667"/>
    <lineage>
        <taxon>Eukaryota</taxon>
        <taxon>Metazoa</taxon>
        <taxon>Spiralia</taxon>
        <taxon>Lophotrochozoa</taxon>
        <taxon>Platyhelminthes</taxon>
        <taxon>Cestoda</taxon>
        <taxon>Eucestoda</taxon>
        <taxon>Diphyllobothriidea</taxon>
        <taxon>Diphyllobothriidae</taxon>
        <taxon>Schistocephalus</taxon>
    </lineage>
</organism>
<sequence>MGRQLRSMGILMSTANVRMPAPYQIENKPSPALPPSATGPLYRQMMIAKGNPLPDSSSSKMTEDLHPLHGLYFTQI</sequence>
<keyword evidence="2" id="KW-1185">Reference proteome</keyword>
<dbReference type="Proteomes" id="UP000275846">
    <property type="component" value="Unassembled WGS sequence"/>
</dbReference>
<dbReference type="WBParaSite" id="SSLN_0000164501-mRNA-1">
    <property type="protein sequence ID" value="SSLN_0000164501-mRNA-1"/>
    <property type="gene ID" value="SSLN_0000164501"/>
</dbReference>
<evidence type="ECO:0000313" key="3">
    <source>
        <dbReference type="WBParaSite" id="SSLN_0000164501-mRNA-1"/>
    </source>
</evidence>
<gene>
    <name evidence="1" type="ORF">SSLN_LOCUS1585</name>
</gene>
<reference evidence="3" key="1">
    <citation type="submission" date="2016-06" db="UniProtKB">
        <authorList>
            <consortium name="WormBaseParasite"/>
        </authorList>
    </citation>
    <scope>IDENTIFICATION</scope>
</reference>
<dbReference type="AlphaFoldDB" id="A0A183SBI7"/>
<accession>A0A183SBI7</accession>
<evidence type="ECO:0000313" key="1">
    <source>
        <dbReference type="EMBL" id="VDL87970.1"/>
    </source>
</evidence>